<feature type="non-terminal residue" evidence="2">
    <location>
        <position position="1"/>
    </location>
</feature>
<reference evidence="2 3" key="1">
    <citation type="journal article" date="2013" name="Curr. Biol.">
        <title>The Genome of the Foraminiferan Reticulomyxa filosa.</title>
        <authorList>
            <person name="Glockner G."/>
            <person name="Hulsmann N."/>
            <person name="Schleicher M."/>
            <person name="Noegel A.A."/>
            <person name="Eichinger L."/>
            <person name="Gallinger C."/>
            <person name="Pawlowski J."/>
            <person name="Sierra R."/>
            <person name="Euteneuer U."/>
            <person name="Pillet L."/>
            <person name="Moustafa A."/>
            <person name="Platzer M."/>
            <person name="Groth M."/>
            <person name="Szafranski K."/>
            <person name="Schliwa M."/>
        </authorList>
    </citation>
    <scope>NUCLEOTIDE SEQUENCE [LARGE SCALE GENOMIC DNA]</scope>
</reference>
<proteinExistence type="predicted"/>
<keyword evidence="3" id="KW-1185">Reference proteome</keyword>
<protein>
    <submittedName>
        <fullName evidence="2">Uncharacterized protein</fullName>
    </submittedName>
</protein>
<dbReference type="AlphaFoldDB" id="X6LV99"/>
<evidence type="ECO:0000313" key="2">
    <source>
        <dbReference type="EMBL" id="ETO04655.1"/>
    </source>
</evidence>
<evidence type="ECO:0000256" key="1">
    <source>
        <dbReference type="SAM" id="MobiDB-lite"/>
    </source>
</evidence>
<gene>
    <name evidence="2" type="ORF">RFI_32743</name>
</gene>
<feature type="region of interest" description="Disordered" evidence="1">
    <location>
        <begin position="16"/>
        <end position="73"/>
    </location>
</feature>
<dbReference type="InterPro" id="IPR038513">
    <property type="entry name" value="FAIM1_dom_sf"/>
</dbReference>
<dbReference type="Gene3D" id="2.40.128.180">
    <property type="match status" value="1"/>
</dbReference>
<dbReference type="EMBL" id="ASPP01029091">
    <property type="protein sequence ID" value="ETO04655.1"/>
    <property type="molecule type" value="Genomic_DNA"/>
</dbReference>
<feature type="compositionally biased region" description="Polar residues" evidence="1">
    <location>
        <begin position="42"/>
        <end position="58"/>
    </location>
</feature>
<dbReference type="Proteomes" id="UP000023152">
    <property type="component" value="Unassembled WGS sequence"/>
</dbReference>
<accession>X6LV99</accession>
<name>X6LV99_RETFI</name>
<comment type="caution">
    <text evidence="2">The sequence shown here is derived from an EMBL/GenBank/DDBJ whole genome shotgun (WGS) entry which is preliminary data.</text>
</comment>
<evidence type="ECO:0000313" key="3">
    <source>
        <dbReference type="Proteomes" id="UP000023152"/>
    </source>
</evidence>
<sequence>NQEMWRENSGININAHHAYGVDSMDNLPPVPGGNENDHANARKQSSVPQRKASVQQNDVHSKANVPKQSSLEPEEDLAALFEQQERNKGERERVKLFFFFSAQSQKIDNRNTVTAKDNKQATQPANGITGREFNKKITVEKTKFGNEKYVTTWTYLGSDHHAHSVVLRHNVKTGKQGKSKRVVLVDNVEKYSDKSNETKFFIKTGNDNLQIEIITNKDTGFKYELSINGENFENVKRDFVRQNHK</sequence>
<organism evidence="2 3">
    <name type="scientific">Reticulomyxa filosa</name>
    <dbReference type="NCBI Taxonomy" id="46433"/>
    <lineage>
        <taxon>Eukaryota</taxon>
        <taxon>Sar</taxon>
        <taxon>Rhizaria</taxon>
        <taxon>Retaria</taxon>
        <taxon>Foraminifera</taxon>
        <taxon>Monothalamids</taxon>
        <taxon>Reticulomyxidae</taxon>
        <taxon>Reticulomyxa</taxon>
    </lineage>
</organism>